<evidence type="ECO:0000313" key="2">
    <source>
        <dbReference type="Proteomes" id="UP000249661"/>
    </source>
</evidence>
<accession>A0ACD1HGL0</accession>
<protein>
    <submittedName>
        <fullName evidence="1">Uncharacterized protein</fullName>
    </submittedName>
</protein>
<reference evidence="1" key="1">
    <citation type="submission" date="2018-02" db="EMBL/GenBank/DDBJ databases">
        <title>The genomes of Aspergillus section Nigri reveals drivers in fungal speciation.</title>
        <authorList>
            <consortium name="DOE Joint Genome Institute"/>
            <person name="Vesth T.C."/>
            <person name="Nybo J."/>
            <person name="Theobald S."/>
            <person name="Brandl J."/>
            <person name="Frisvad J.C."/>
            <person name="Nielsen K.F."/>
            <person name="Lyhne E.K."/>
            <person name="Kogle M.E."/>
            <person name="Kuo A."/>
            <person name="Riley R."/>
            <person name="Clum A."/>
            <person name="Nolan M."/>
            <person name="Lipzen A."/>
            <person name="Salamov A."/>
            <person name="Henrissat B."/>
            <person name="Wiebenga A."/>
            <person name="De vries R.P."/>
            <person name="Grigoriev I.V."/>
            <person name="Mortensen U.H."/>
            <person name="Andersen M.R."/>
            <person name="Baker S.E."/>
        </authorList>
    </citation>
    <scope>NUCLEOTIDE SEQUENCE</scope>
    <source>
        <strain evidence="1">CBS 121060</strain>
    </source>
</reference>
<proteinExistence type="predicted"/>
<name>A0ACD1HGL0_9EURO</name>
<gene>
    <name evidence="1" type="ORF">BO66DRAFT_16785</name>
</gene>
<keyword evidence="2" id="KW-1185">Reference proteome</keyword>
<dbReference type="EMBL" id="KZ824942">
    <property type="protein sequence ID" value="RAH72704.1"/>
    <property type="molecule type" value="Genomic_DNA"/>
</dbReference>
<organism evidence="1 2">
    <name type="scientific">Aspergillus aculeatinus CBS 121060</name>
    <dbReference type="NCBI Taxonomy" id="1448322"/>
    <lineage>
        <taxon>Eukaryota</taxon>
        <taxon>Fungi</taxon>
        <taxon>Dikarya</taxon>
        <taxon>Ascomycota</taxon>
        <taxon>Pezizomycotina</taxon>
        <taxon>Eurotiomycetes</taxon>
        <taxon>Eurotiomycetidae</taxon>
        <taxon>Eurotiales</taxon>
        <taxon>Aspergillaceae</taxon>
        <taxon>Aspergillus</taxon>
        <taxon>Aspergillus subgen. Circumdati</taxon>
    </lineage>
</organism>
<sequence length="730" mass="81668">MHSSLVTAINQPVSSSLSRESTYQLFLPSEKNIVERKESIDSMTVISIVMSNRRGQTARKRPLRLPTIAPKDIITSPNTALDLPVPKKPSARQHRLRFPPRSRTGCWTCRSRKVKCDEVHPQCNQCARLGHICDYQPRLCFRDDTRRVMERMPDVKLKTSVVWDSRTRAPTVPLTCDMLPPFVMLGSDEERERKAQSAIPGTYHVVAIPESFSQLPEYTGGAADADQSTVPLGSTVISESDQVENDTRACGPDVVILQKFRDTRRPQYFHRRSPSQSPESEPGSSILSVASGPEPNSNYTGPGWQHVSDHLDLGHYDFILLNHFRRVVCAQLLCGVGIDNGHGLTAELLEQEAASFPPLYHALTAISALSLARQGNHHSLDPSHYYHQTIYTLQSRIQSNADLLSDGSFLSHFLLLVYEVMACNVANSSLWSHHVSQLLHISLLRQSAPGAEPFPFVVWWVCNVDLYALLSGAGTGEYVRAVLNHQLLLDLKSLFHPIGPEDSSLLYADYDGISTLSRLYYDTFILAIRLGVISVELRKAKAQFFDPRLNSRHQELGHIREALTGLWDHPEIQYMIHNQADLPKRSHDMLQQISILFHTCLLFSFTSVYPGQRLGPSAVSEESVHHHATMIIQMSSMLLSRDSRGDRPFMVFPLFLSGAVAASSSLKMMALELLSGLEETDIGSNAATACHILQVIYERQIQHSSCGEHTLGFSWVEVLVEHGLQLVSYK</sequence>
<evidence type="ECO:0000313" key="1">
    <source>
        <dbReference type="EMBL" id="RAH72704.1"/>
    </source>
</evidence>
<dbReference type="Proteomes" id="UP000249661">
    <property type="component" value="Unassembled WGS sequence"/>
</dbReference>